<evidence type="ECO:0000256" key="3">
    <source>
        <dbReference type="ARBA" id="ARBA00022692"/>
    </source>
</evidence>
<keyword evidence="5 6" id="KW-0472">Membrane</keyword>
<dbReference type="Gene3D" id="1.20.1250.20">
    <property type="entry name" value="MFS general substrate transporter like domains"/>
    <property type="match status" value="1"/>
</dbReference>
<dbReference type="AlphaFoldDB" id="A0A5J4KTT5"/>
<comment type="caution">
    <text evidence="8">The sequence shown here is derived from an EMBL/GenBank/DDBJ whole genome shotgun (WGS) entry which is preliminary data.</text>
</comment>
<dbReference type="InterPro" id="IPR020846">
    <property type="entry name" value="MFS_dom"/>
</dbReference>
<dbReference type="PROSITE" id="PS50850">
    <property type="entry name" value="MFS"/>
    <property type="match status" value="1"/>
</dbReference>
<keyword evidence="4 6" id="KW-1133">Transmembrane helix</keyword>
<evidence type="ECO:0000313" key="8">
    <source>
        <dbReference type="EMBL" id="GER91315.1"/>
    </source>
</evidence>
<dbReference type="Pfam" id="PF07690">
    <property type="entry name" value="MFS_1"/>
    <property type="match status" value="1"/>
</dbReference>
<evidence type="ECO:0000256" key="5">
    <source>
        <dbReference type="ARBA" id="ARBA00023136"/>
    </source>
</evidence>
<dbReference type="PANTHER" id="PTHR23501">
    <property type="entry name" value="MAJOR FACILITATOR SUPERFAMILY"/>
    <property type="match status" value="1"/>
</dbReference>
<proteinExistence type="predicted"/>
<feature type="transmembrane region" description="Helical" evidence="6">
    <location>
        <begin position="156"/>
        <end position="176"/>
    </location>
</feature>
<feature type="transmembrane region" description="Helical" evidence="6">
    <location>
        <begin position="47"/>
        <end position="69"/>
    </location>
</feature>
<dbReference type="PANTHER" id="PTHR23501:SF191">
    <property type="entry name" value="VACUOLAR BASIC AMINO ACID TRANSPORTER 4"/>
    <property type="match status" value="1"/>
</dbReference>
<evidence type="ECO:0000256" key="2">
    <source>
        <dbReference type="ARBA" id="ARBA00022448"/>
    </source>
</evidence>
<feature type="domain" description="Major facilitator superfamily (MFS) profile" evidence="7">
    <location>
        <begin position="1"/>
        <end position="298"/>
    </location>
</feature>
<dbReference type="SUPFAM" id="SSF103473">
    <property type="entry name" value="MFS general substrate transporter"/>
    <property type="match status" value="1"/>
</dbReference>
<feature type="transmembrane region" description="Helical" evidence="6">
    <location>
        <begin position="275"/>
        <end position="293"/>
    </location>
</feature>
<organism evidence="8 9">
    <name type="scientific">Dictyobacter vulcani</name>
    <dbReference type="NCBI Taxonomy" id="2607529"/>
    <lineage>
        <taxon>Bacteria</taxon>
        <taxon>Bacillati</taxon>
        <taxon>Chloroflexota</taxon>
        <taxon>Ktedonobacteria</taxon>
        <taxon>Ktedonobacterales</taxon>
        <taxon>Dictyobacteraceae</taxon>
        <taxon>Dictyobacter</taxon>
    </lineage>
</organism>
<feature type="transmembrane region" description="Helical" evidence="6">
    <location>
        <begin position="216"/>
        <end position="242"/>
    </location>
</feature>
<feature type="transmembrane region" description="Helical" evidence="6">
    <location>
        <begin position="123"/>
        <end position="144"/>
    </location>
</feature>
<evidence type="ECO:0000313" key="9">
    <source>
        <dbReference type="Proteomes" id="UP000326912"/>
    </source>
</evidence>
<keyword evidence="2" id="KW-0813">Transport</keyword>
<evidence type="ECO:0000256" key="6">
    <source>
        <dbReference type="SAM" id="Phobius"/>
    </source>
</evidence>
<sequence length="318" mass="34219">MVMAQKLLRETPAQPGTRFDVLGFLTAASGSAILLYSISAVSSGSDMLWNSICFMLGIILLSTFALIELSKARRGQQPLLDLRRFRDRAFGFSVLALVFVAFIRFGILFLIPIYLQNLHQQSAFQAGLIQAAQALSTLAILPIGGRLTDKLGPRPVVLAGLILMTVSALLMVTLALDTAIWLIMGILLLLGAANALVQQIPVAAMSRIKNEEHKEIANGSTLVTVLHATAAPMGVAILASVVQVRSQHYLTSLGLQGLTGKLLQHQSTLLGMHESFLIAASLAVVAFIVMCFVPGNKKRIRQQSEQPEQAVVAEELAI</sequence>
<keyword evidence="9" id="KW-1185">Reference proteome</keyword>
<protein>
    <recommendedName>
        <fullName evidence="7">Major facilitator superfamily (MFS) profile domain-containing protein</fullName>
    </recommendedName>
</protein>
<dbReference type="Proteomes" id="UP000326912">
    <property type="component" value="Unassembled WGS sequence"/>
</dbReference>
<evidence type="ECO:0000259" key="7">
    <source>
        <dbReference type="PROSITE" id="PS50850"/>
    </source>
</evidence>
<gene>
    <name evidence="8" type="ORF">KDW_54770</name>
</gene>
<dbReference type="InterPro" id="IPR036259">
    <property type="entry name" value="MFS_trans_sf"/>
</dbReference>
<dbReference type="EMBL" id="BKZW01000003">
    <property type="protein sequence ID" value="GER91315.1"/>
    <property type="molecule type" value="Genomic_DNA"/>
</dbReference>
<feature type="transmembrane region" description="Helical" evidence="6">
    <location>
        <begin position="90"/>
        <end position="111"/>
    </location>
</feature>
<feature type="transmembrane region" description="Helical" evidence="6">
    <location>
        <begin position="182"/>
        <end position="204"/>
    </location>
</feature>
<name>A0A5J4KTT5_9CHLR</name>
<feature type="transmembrane region" description="Helical" evidence="6">
    <location>
        <begin position="21"/>
        <end position="41"/>
    </location>
</feature>
<accession>A0A5J4KTT5</accession>
<evidence type="ECO:0000256" key="4">
    <source>
        <dbReference type="ARBA" id="ARBA00022989"/>
    </source>
</evidence>
<reference evidence="8 9" key="1">
    <citation type="submission" date="2019-10" db="EMBL/GenBank/DDBJ databases">
        <title>Dictyobacter vulcani sp. nov., within the class Ktedonobacteria, isolated from soil of volcanic Mt. Zao.</title>
        <authorList>
            <person name="Zheng Y."/>
            <person name="Wang C.M."/>
            <person name="Sakai Y."/>
            <person name="Abe K."/>
            <person name="Yokota A."/>
            <person name="Yabe S."/>
        </authorList>
    </citation>
    <scope>NUCLEOTIDE SEQUENCE [LARGE SCALE GENOMIC DNA]</scope>
    <source>
        <strain evidence="8 9">W12</strain>
    </source>
</reference>
<dbReference type="GO" id="GO:0005886">
    <property type="term" value="C:plasma membrane"/>
    <property type="evidence" value="ECO:0007669"/>
    <property type="project" value="UniProtKB-SubCell"/>
</dbReference>
<dbReference type="InterPro" id="IPR011701">
    <property type="entry name" value="MFS"/>
</dbReference>
<keyword evidence="3 6" id="KW-0812">Transmembrane</keyword>
<comment type="subcellular location">
    <subcellularLocation>
        <location evidence="1">Cell membrane</location>
        <topology evidence="1">Multi-pass membrane protein</topology>
    </subcellularLocation>
</comment>
<dbReference type="GO" id="GO:0022857">
    <property type="term" value="F:transmembrane transporter activity"/>
    <property type="evidence" value="ECO:0007669"/>
    <property type="project" value="InterPro"/>
</dbReference>
<evidence type="ECO:0000256" key="1">
    <source>
        <dbReference type="ARBA" id="ARBA00004651"/>
    </source>
</evidence>